<evidence type="ECO:0000256" key="1">
    <source>
        <dbReference type="ARBA" id="ARBA00009809"/>
    </source>
</evidence>
<dbReference type="AlphaFoldDB" id="A0AAW5NUH0"/>
<name>A0AAW5NUH0_9BACE</name>
<dbReference type="InterPro" id="IPR031330">
    <property type="entry name" value="Gly_Hdrlase_35_cat"/>
</dbReference>
<feature type="signal peptide" evidence="3">
    <location>
        <begin position="1"/>
        <end position="23"/>
    </location>
</feature>
<protein>
    <submittedName>
        <fullName evidence="5">Beta-galactosidase</fullName>
    </submittedName>
</protein>
<organism evidence="5 6">
    <name type="scientific">Bacteroides faecis</name>
    <dbReference type="NCBI Taxonomy" id="674529"/>
    <lineage>
        <taxon>Bacteria</taxon>
        <taxon>Pseudomonadati</taxon>
        <taxon>Bacteroidota</taxon>
        <taxon>Bacteroidia</taxon>
        <taxon>Bacteroidales</taxon>
        <taxon>Bacteroidaceae</taxon>
        <taxon>Bacteroides</taxon>
    </lineage>
</organism>
<accession>A0AAW5NUH0</accession>
<feature type="domain" description="Glycoside hydrolase 35 catalytic" evidence="4">
    <location>
        <begin position="63"/>
        <end position="406"/>
    </location>
</feature>
<dbReference type="InterPro" id="IPR017853">
    <property type="entry name" value="GH"/>
</dbReference>
<dbReference type="RefSeq" id="WP_229035512.1">
    <property type="nucleotide sequence ID" value="NZ_JABFIA010000001.1"/>
</dbReference>
<proteinExistence type="inferred from homology"/>
<dbReference type="SUPFAM" id="SSF51445">
    <property type="entry name" value="(Trans)glycosidases"/>
    <property type="match status" value="1"/>
</dbReference>
<comment type="caution">
    <text evidence="5">The sequence shown here is derived from an EMBL/GenBank/DDBJ whole genome shotgun (WGS) entry which is preliminary data.</text>
</comment>
<dbReference type="Proteomes" id="UP001204548">
    <property type="component" value="Unassembled WGS sequence"/>
</dbReference>
<reference evidence="5" key="1">
    <citation type="submission" date="2022-08" db="EMBL/GenBank/DDBJ databases">
        <title>Genome Sequencing of Bacteroides fragilis Group Isolates with Nanopore Technology.</title>
        <authorList>
            <person name="Tisza M.J."/>
            <person name="Smith D."/>
            <person name="Dekker J.P."/>
        </authorList>
    </citation>
    <scope>NUCLEOTIDE SEQUENCE</scope>
    <source>
        <strain evidence="5">BFG-351</strain>
    </source>
</reference>
<gene>
    <name evidence="5" type="ORF">NXW97_08765</name>
</gene>
<dbReference type="Gene3D" id="3.20.20.80">
    <property type="entry name" value="Glycosidases"/>
    <property type="match status" value="1"/>
</dbReference>
<dbReference type="EMBL" id="JANUTS010000001">
    <property type="protein sequence ID" value="MCS2792095.1"/>
    <property type="molecule type" value="Genomic_DNA"/>
</dbReference>
<dbReference type="GO" id="GO:0005975">
    <property type="term" value="P:carbohydrate metabolic process"/>
    <property type="evidence" value="ECO:0007669"/>
    <property type="project" value="InterPro"/>
</dbReference>
<dbReference type="PANTHER" id="PTHR23421">
    <property type="entry name" value="BETA-GALACTOSIDASE RELATED"/>
    <property type="match status" value="1"/>
</dbReference>
<evidence type="ECO:0000256" key="2">
    <source>
        <dbReference type="RuleBase" id="RU003679"/>
    </source>
</evidence>
<evidence type="ECO:0000313" key="6">
    <source>
        <dbReference type="Proteomes" id="UP001204548"/>
    </source>
</evidence>
<dbReference type="InterPro" id="IPR001944">
    <property type="entry name" value="Glycoside_Hdrlase_35"/>
</dbReference>
<sequence length="825" mass="94065">MNFRLSRLLLLCISLLMSTYVWSQKDYTVVLPKESPLIEGHLKQGTHLSPSGHSFSLNNLYYLKDGQPWYPVMGEIHYGRVPRADWEESILKMKASGVTVIATYVFWNYHEEKENTYIWEGNKDLRHFLELCHQHGMYVWLRIGPWCHGEVRYGGFPDWLMGIEGGVRKDNPVYLKHVERFFNEIGKQAEGMYFKNEGPVIGLQIENEYRFDSRTRLNHMLNLKRIAIQSGMDVPYYTATGWPKSDLKQTELIPVWGGYPEAPWSSKVTELALSRNYLFSSWASDPAVGADLLGEQENTTSKGLQYPYSTAEMGGGNQITYHRCPVIAAKDVVAQSYVKVGSGANMMGYYMYHGGSNPIGKYSTLQESKATKYPNDYPIINYDFNAPIGEWGQLNESYYDLKTLHAFLNDFGPHLATTVTTFPDKRPLKPGDNETLRMSVRSHGNSGYVFINNYQRLLEMKDLSDIRIRIQQQGGTELLFPPLNIASGEQLIMPFNIDINGHLLHYATVQPLYILKNKVPTYVFLSHPATASELVFSAGQLKKVMMDGRPVKNTGDKYLLKCGQEKEHLIVLSAVNGRQTKILLLTQEQARRSWKIQKGNEDLLCITSSQVIPSSEEITVRNVDRNQFEMQIYPADSRWKVREGISVKKRKQGEFQVIRFEVPAVPLQVSCRKEQNPDSYVPQQPVYPEDNRLKETPESCPGPQYFVNFKPVPSSLYYAVSVPQLPVSVKNAYLMIDYTGDTGALYNKGALIADDYYWGGPMMFDTGRMKRQGSQEYLLQIIPFAPEVNIYLDPSVRKKLELSSQGVRSIRIAPVYDVKFDRPAG</sequence>
<evidence type="ECO:0000259" key="4">
    <source>
        <dbReference type="Pfam" id="PF01301"/>
    </source>
</evidence>
<keyword evidence="3" id="KW-0732">Signal</keyword>
<evidence type="ECO:0000313" key="5">
    <source>
        <dbReference type="EMBL" id="MCS2792095.1"/>
    </source>
</evidence>
<dbReference type="GO" id="GO:0004553">
    <property type="term" value="F:hydrolase activity, hydrolyzing O-glycosyl compounds"/>
    <property type="evidence" value="ECO:0007669"/>
    <property type="project" value="InterPro"/>
</dbReference>
<comment type="similarity">
    <text evidence="1 2">Belongs to the glycosyl hydrolase 35 family.</text>
</comment>
<evidence type="ECO:0000256" key="3">
    <source>
        <dbReference type="SAM" id="SignalP"/>
    </source>
</evidence>
<dbReference type="Pfam" id="PF01301">
    <property type="entry name" value="Glyco_hydro_35"/>
    <property type="match status" value="1"/>
</dbReference>
<dbReference type="PRINTS" id="PR00742">
    <property type="entry name" value="GLHYDRLASE35"/>
</dbReference>
<feature type="chain" id="PRO_5044003341" evidence="3">
    <location>
        <begin position="24"/>
        <end position="825"/>
    </location>
</feature>